<dbReference type="GO" id="GO:0005737">
    <property type="term" value="C:cytoplasm"/>
    <property type="evidence" value="ECO:0007669"/>
    <property type="project" value="TreeGrafter"/>
</dbReference>
<dbReference type="PANTHER" id="PTHR16155:SF19">
    <property type="entry name" value="DED DOMAIN-CONTAINING PROTEIN"/>
    <property type="match status" value="1"/>
</dbReference>
<reference evidence="2" key="1">
    <citation type="submission" date="2025-08" db="UniProtKB">
        <authorList>
            <consortium name="RefSeq"/>
        </authorList>
    </citation>
    <scope>IDENTIFICATION</scope>
    <source>
        <tissue evidence="2">Tentacle</tissue>
    </source>
</reference>
<dbReference type="OrthoDB" id="2337140at2759"/>
<dbReference type="KEGG" id="aten:116292548"/>
<dbReference type="Pfam" id="PF20706">
    <property type="entry name" value="GT4-conflict"/>
    <property type="match status" value="1"/>
</dbReference>
<dbReference type="Proteomes" id="UP000515163">
    <property type="component" value="Unplaced"/>
</dbReference>
<organism evidence="1 2">
    <name type="scientific">Actinia tenebrosa</name>
    <name type="common">Australian red waratah sea anemone</name>
    <dbReference type="NCBI Taxonomy" id="6105"/>
    <lineage>
        <taxon>Eukaryota</taxon>
        <taxon>Metazoa</taxon>
        <taxon>Cnidaria</taxon>
        <taxon>Anthozoa</taxon>
        <taxon>Hexacorallia</taxon>
        <taxon>Actiniaria</taxon>
        <taxon>Actiniidae</taxon>
        <taxon>Actinia</taxon>
    </lineage>
</organism>
<name>A0A6P8HSU7_ACTTE</name>
<dbReference type="Gene3D" id="3.40.50.2000">
    <property type="entry name" value="Glycogen Phosphorylase B"/>
    <property type="match status" value="1"/>
</dbReference>
<accession>A0A6P8HSU7</accession>
<keyword evidence="1" id="KW-1185">Reference proteome</keyword>
<dbReference type="GeneID" id="116292548"/>
<dbReference type="InParanoid" id="A0A6P8HSU7"/>
<dbReference type="RefSeq" id="XP_031555750.1">
    <property type="nucleotide sequence ID" value="XM_031699890.1"/>
</dbReference>
<protein>
    <submittedName>
        <fullName evidence="2">Uncharacterized protein LOC116292548</fullName>
    </submittedName>
</protein>
<evidence type="ECO:0000313" key="1">
    <source>
        <dbReference type="Proteomes" id="UP000515163"/>
    </source>
</evidence>
<sequence length="1517" mass="172411">MNGVVSDHCPVWAEFYCDRDVDKSADDADLTSCCDCNFSGATTFKPRDILSLCNRWQNWGESIPVINRELCLALARAGHRVTCLVLTSTDFDKEDARKGNVELIQCSDKPGIKRDDPQLLYGQQINCHPDLVIGHGKLTGPASVFHADNASCPRLHVIHDLPAECLKFDSLTEQQCNEEQLAKNADFVAVIGSLLKEKWSTVINRNVIELIPGLPELTTRNRIPSPQCRCFVPAKFSAPFASGLRLAIKTVDCSSKRESSPRKTTLIACNTDSNGSVKPAKKVLKDVNKSLVDLNERSSISSQEVHFDIQGATVYLSPARVEAFGVTALDAIAIGIPVIISAHSGLAYTIRQYFDEKFHSCIKDVFLDRDGANAEGEEDDDAHVWAISIDKISLYREEAFDLAGDLRSEWKKKFTWDSAVQELMHPITESGKLSLRSPRSLPNSTMMEREVPEACLNLVKGLNIFDRRQKFVLFLSPEDPQFLQNAVHLGLVQWAAVFDFDSESTTKGYLKSCESFLENTGKPACRMLPPPKEDIGKENQNFTLPNGIPWILLQGVPDMERDVDRNLDWIQEIFHHLRKRHSTNITLLIIWNSTNDNKHLCKKLYQIQLQVQASPYWKNAVQLVLLSTSDEVDSRLDDIAEEWGVKIKAININHFCNALYSTATANPLYKLDPDFSLPKRNVNGMQCDIAPATLPSSMRWVDSVLEVLYTSIGKTPEFGKVDAHYFYRGGKISWYGIEMDYAVERESWKPLQKVVEEEMEYRGATFLTLFHQRGTGGTTSARKLLYDFHLCYPCVCLKTINYETFLAIKVIWEFCSLPVIILADIKEFPGAEDNDVEALYGNLSNEKVSCLILHIVHRHYQVEPKREKEPNPKDIILAKSLTDKEKKNFIKVYSLQSPTKKSELGAMKHADEQLQIPFYYGLVAFGEQFKGLEPFVSDCLRGLNERQRRALCFLSMAHQYGQLELNLSTFAGVFNLKTRQLHSMEDVLSPESIELLIEEYGCWRPRHCTIGKEILRQLLTKPYNIHPENWQRNLADKTMEFISYTEEETSKAVLLNRISDEKTYKRFSSLVEDIPEDEDVVKVFKKAITVHPSNPFFKAHLGRYYSVRRGHEGFDLALKYTDDSILLATGMSRNIRSQLTQMKGMIFKRQVKSQIEKSANLADIVSFAKEGVAAFTRAASISPDRLENCYIPQVRMMCDIFRHIDKDFKGGIFKYLHSNDADPFILDGISESSDILESVSESIYYPDLRRDLFRLGGFGRRNKSVDKADLIQHFKEMKKTSRTSTASINRQIVLLQLELCKENNKPISEVAEELNHLLEEALKYDKKIDLTMRLWVKVAPHIPVDLQAAESKMAAWCNQGKSAMSYLYRYIFTCIRILEGGRDQRFEDDRKIARDDLHKSVHSTKRLTLLHPDRPVVFLGTAKGMGQLVTAEESVTNVRKQRLIPESLTRRLRRFTGIITKTGKVAQIKADGLTVSFRADLCQPPLIGESYQAKKVSFFLAFTYFEADAYNVKIVAE</sequence>
<dbReference type="SUPFAM" id="SSF53756">
    <property type="entry name" value="UDP-Glycosyltransferase/glycogen phosphorylase"/>
    <property type="match status" value="1"/>
</dbReference>
<dbReference type="FunCoup" id="A0A6P8HSU7">
    <property type="interactions" value="666"/>
</dbReference>
<evidence type="ECO:0000313" key="2">
    <source>
        <dbReference type="RefSeq" id="XP_031555750.1"/>
    </source>
</evidence>
<proteinExistence type="predicted"/>
<gene>
    <name evidence="2" type="primary">LOC116292548</name>
</gene>
<dbReference type="PANTHER" id="PTHR16155">
    <property type="entry name" value="DED DOMAIN-CONTAINING PROTEIN"/>
    <property type="match status" value="1"/>
</dbReference>